<dbReference type="SUPFAM" id="SSF53850">
    <property type="entry name" value="Periplasmic binding protein-like II"/>
    <property type="match status" value="1"/>
</dbReference>
<accession>A0A7D7N5P6</accession>
<keyword evidence="3" id="KW-0238">DNA-binding</keyword>
<sequence length="301" mass="33930">MDTLFSLKVFRQVVESGSFTQAAERLGISNAMASKHIRHLEHSLHSKLLHRNSRRLHLTEAGEAYYRQCCYALDTLETAARQAAGVAEKPQGILRLTMPQWFANPRFSRWLHEYRQFYPAVALDLVLSNRHTDLIADGFDLALRVSNDPSPSLIVRPLADIAFLLLAAPDYLRHNGWPQTPEEVAQHPAILPSYTDMSRVEIRHKNSSRSCLLKLHSSVHSDSTLMIGSLIRAGCGIGFQPEWCACEDLAAGRVVQLLPDYRITTVKLYAAYVDRTFLSAKVRSFIDFLEAKIRDNTAENG</sequence>
<dbReference type="InterPro" id="IPR005119">
    <property type="entry name" value="LysR_subst-bd"/>
</dbReference>
<comment type="similarity">
    <text evidence="1">Belongs to the LysR transcriptional regulatory family.</text>
</comment>
<dbReference type="Gene3D" id="3.40.190.290">
    <property type="match status" value="1"/>
</dbReference>
<dbReference type="GO" id="GO:0043565">
    <property type="term" value="F:sequence-specific DNA binding"/>
    <property type="evidence" value="ECO:0007669"/>
    <property type="project" value="TreeGrafter"/>
</dbReference>
<dbReference type="Pfam" id="PF03466">
    <property type="entry name" value="LysR_substrate"/>
    <property type="match status" value="1"/>
</dbReference>
<dbReference type="KEGG" id="nsg:H3L94_10530"/>
<dbReference type="GO" id="GO:0003700">
    <property type="term" value="F:DNA-binding transcription factor activity"/>
    <property type="evidence" value="ECO:0007669"/>
    <property type="project" value="InterPro"/>
</dbReference>
<evidence type="ECO:0000256" key="2">
    <source>
        <dbReference type="ARBA" id="ARBA00023015"/>
    </source>
</evidence>
<dbReference type="InterPro" id="IPR000847">
    <property type="entry name" value="LysR_HTH_N"/>
</dbReference>
<gene>
    <name evidence="6" type="ORF">H3L94_10530</name>
</gene>
<keyword evidence="2" id="KW-0805">Transcription regulation</keyword>
<dbReference type="PROSITE" id="PS50931">
    <property type="entry name" value="HTH_LYSR"/>
    <property type="match status" value="1"/>
</dbReference>
<dbReference type="CDD" id="cd08422">
    <property type="entry name" value="PBP2_CrgA_like"/>
    <property type="match status" value="1"/>
</dbReference>
<evidence type="ECO:0000256" key="1">
    <source>
        <dbReference type="ARBA" id="ARBA00009437"/>
    </source>
</evidence>
<organism evidence="6 7">
    <name type="scientific">Neisseria shayeganii</name>
    <dbReference type="NCBI Taxonomy" id="607712"/>
    <lineage>
        <taxon>Bacteria</taxon>
        <taxon>Pseudomonadati</taxon>
        <taxon>Pseudomonadota</taxon>
        <taxon>Betaproteobacteria</taxon>
        <taxon>Neisseriales</taxon>
        <taxon>Neisseriaceae</taxon>
        <taxon>Neisseria</taxon>
    </lineage>
</organism>
<evidence type="ECO:0000313" key="6">
    <source>
        <dbReference type="EMBL" id="QMT40263.1"/>
    </source>
</evidence>
<dbReference type="EMBL" id="CP059567">
    <property type="protein sequence ID" value="QMT40263.1"/>
    <property type="molecule type" value="Genomic_DNA"/>
</dbReference>
<keyword evidence="4" id="KW-0804">Transcription</keyword>
<evidence type="ECO:0000313" key="7">
    <source>
        <dbReference type="Proteomes" id="UP000514752"/>
    </source>
</evidence>
<dbReference type="SUPFAM" id="SSF46785">
    <property type="entry name" value="Winged helix' DNA-binding domain"/>
    <property type="match status" value="1"/>
</dbReference>
<protein>
    <submittedName>
        <fullName evidence="6">LysR family transcriptional regulator</fullName>
    </submittedName>
</protein>
<evidence type="ECO:0000256" key="4">
    <source>
        <dbReference type="ARBA" id="ARBA00023163"/>
    </source>
</evidence>
<dbReference type="InterPro" id="IPR036388">
    <property type="entry name" value="WH-like_DNA-bd_sf"/>
</dbReference>
<dbReference type="FunFam" id="1.10.10.10:FF:000001">
    <property type="entry name" value="LysR family transcriptional regulator"/>
    <property type="match status" value="1"/>
</dbReference>
<evidence type="ECO:0000256" key="3">
    <source>
        <dbReference type="ARBA" id="ARBA00023125"/>
    </source>
</evidence>
<dbReference type="RefSeq" id="WP_182121959.1">
    <property type="nucleotide sequence ID" value="NZ_CP059567.1"/>
</dbReference>
<dbReference type="GO" id="GO:0006351">
    <property type="term" value="P:DNA-templated transcription"/>
    <property type="evidence" value="ECO:0007669"/>
    <property type="project" value="TreeGrafter"/>
</dbReference>
<dbReference type="Pfam" id="PF00126">
    <property type="entry name" value="HTH_1"/>
    <property type="match status" value="1"/>
</dbReference>
<dbReference type="InterPro" id="IPR058163">
    <property type="entry name" value="LysR-type_TF_proteobact-type"/>
</dbReference>
<reference evidence="6 7" key="1">
    <citation type="submission" date="2020-07" db="EMBL/GenBank/DDBJ databases">
        <title>Genomic diversity of species in the Neisseriaceae family.</title>
        <authorList>
            <person name="Vincent A.T."/>
            <person name="Bernet E."/>
            <person name="Veyrier F.J."/>
        </authorList>
    </citation>
    <scope>NUCLEOTIDE SEQUENCE [LARGE SCALE GENOMIC DNA]</scope>
    <source>
        <strain evidence="6 7">DSM 22244</strain>
    </source>
</reference>
<feature type="domain" description="HTH lysR-type" evidence="5">
    <location>
        <begin position="1"/>
        <end position="59"/>
    </location>
</feature>
<dbReference type="InterPro" id="IPR036390">
    <property type="entry name" value="WH_DNA-bd_sf"/>
</dbReference>
<name>A0A7D7N5P6_9NEIS</name>
<proteinExistence type="inferred from homology"/>
<dbReference type="Proteomes" id="UP000514752">
    <property type="component" value="Chromosome"/>
</dbReference>
<dbReference type="Gene3D" id="1.10.10.10">
    <property type="entry name" value="Winged helix-like DNA-binding domain superfamily/Winged helix DNA-binding domain"/>
    <property type="match status" value="1"/>
</dbReference>
<dbReference type="PANTHER" id="PTHR30537:SF35">
    <property type="entry name" value="TRANSCRIPTIONAL REGULATORY PROTEIN"/>
    <property type="match status" value="1"/>
</dbReference>
<evidence type="ECO:0000259" key="5">
    <source>
        <dbReference type="PROSITE" id="PS50931"/>
    </source>
</evidence>
<dbReference type="AlphaFoldDB" id="A0A7D7N5P6"/>
<dbReference type="PANTHER" id="PTHR30537">
    <property type="entry name" value="HTH-TYPE TRANSCRIPTIONAL REGULATOR"/>
    <property type="match status" value="1"/>
</dbReference>